<comment type="caution">
    <text evidence="2">The sequence shown here is derived from an EMBL/GenBank/DDBJ whole genome shotgun (WGS) entry which is preliminary data.</text>
</comment>
<evidence type="ECO:0000313" key="2">
    <source>
        <dbReference type="EMBL" id="KAB7487311.1"/>
    </source>
</evidence>
<proteinExistence type="predicted"/>
<accession>A0A7J5TQD9</accession>
<dbReference type="AlphaFoldDB" id="A0A7J5TQD9"/>
<dbReference type="Proteomes" id="UP000451386">
    <property type="component" value="Unassembled WGS sequence"/>
</dbReference>
<feature type="region of interest" description="Disordered" evidence="1">
    <location>
        <begin position="9"/>
        <end position="35"/>
    </location>
</feature>
<dbReference type="RefSeq" id="WP_147327398.1">
    <property type="nucleotide sequence ID" value="NZ_QSRS01000001.1"/>
</dbReference>
<name>A0A7J5TQD9_BIFBI</name>
<sequence length="112" mass="12114">MTDDLQQFFRKMAEEEAEAGESADGGTAGESMDNDADMLANVADPAPRPARFWVRKATRAAKRIAAAAVATAVDPPVPIRAVRAAAAERRSAVAWQCFWSSSPWCWSWSSSP</sequence>
<organism evidence="2 3">
    <name type="scientific">Bifidobacterium bifidum</name>
    <dbReference type="NCBI Taxonomy" id="1681"/>
    <lineage>
        <taxon>Bacteria</taxon>
        <taxon>Bacillati</taxon>
        <taxon>Actinomycetota</taxon>
        <taxon>Actinomycetes</taxon>
        <taxon>Bifidobacteriales</taxon>
        <taxon>Bifidobacteriaceae</taxon>
        <taxon>Bifidobacterium</taxon>
    </lineage>
</organism>
<dbReference type="EMBL" id="WDOP01000001">
    <property type="protein sequence ID" value="KAB7487311.1"/>
    <property type="molecule type" value="Genomic_DNA"/>
</dbReference>
<protein>
    <submittedName>
        <fullName evidence="2">Uncharacterized protein</fullName>
    </submittedName>
</protein>
<evidence type="ECO:0000313" key="3">
    <source>
        <dbReference type="Proteomes" id="UP000451386"/>
    </source>
</evidence>
<reference evidence="2 3" key="1">
    <citation type="journal article" date="2019" name="Nat. Med.">
        <title>A library of human gut bacterial isolates paired with longitudinal multiomics data enables mechanistic microbiome research.</title>
        <authorList>
            <person name="Poyet M."/>
            <person name="Groussin M."/>
            <person name="Gibbons S.M."/>
            <person name="Avila-Pacheco J."/>
            <person name="Jiang X."/>
            <person name="Kearney S.M."/>
            <person name="Perrotta A.R."/>
            <person name="Berdy B."/>
            <person name="Zhao S."/>
            <person name="Lieberman T.D."/>
            <person name="Swanson P.K."/>
            <person name="Smith M."/>
            <person name="Roesemann S."/>
            <person name="Alexander J.E."/>
            <person name="Rich S.A."/>
            <person name="Livny J."/>
            <person name="Vlamakis H."/>
            <person name="Clish C."/>
            <person name="Bullock K."/>
            <person name="Deik A."/>
            <person name="Scott J."/>
            <person name="Pierce K.A."/>
            <person name="Xavier R.J."/>
            <person name="Alm E.J."/>
        </authorList>
    </citation>
    <scope>NUCLEOTIDE SEQUENCE [LARGE SCALE GENOMIC DNA]</scope>
    <source>
        <strain evidence="2 3">BIOML-A13</strain>
    </source>
</reference>
<evidence type="ECO:0000256" key="1">
    <source>
        <dbReference type="SAM" id="MobiDB-lite"/>
    </source>
</evidence>
<gene>
    <name evidence="2" type="ORF">GBA83_00015</name>
</gene>